<evidence type="ECO:0000256" key="1">
    <source>
        <dbReference type="SAM" id="SignalP"/>
    </source>
</evidence>
<dbReference type="GeneID" id="35867472"/>
<feature type="chain" id="PRO_5039495181" description="Leucine-binding protein domain-containing protein" evidence="1">
    <location>
        <begin position="23"/>
        <end position="419"/>
    </location>
</feature>
<dbReference type="Gene3D" id="3.40.50.2300">
    <property type="match status" value="1"/>
</dbReference>
<accession>A0A2I1ILG4</accession>
<proteinExistence type="predicted"/>
<name>A0A2I1ILG4_9ACTO</name>
<organism evidence="2 3">
    <name type="scientific">Winkia neuii</name>
    <dbReference type="NCBI Taxonomy" id="33007"/>
    <lineage>
        <taxon>Bacteria</taxon>
        <taxon>Bacillati</taxon>
        <taxon>Actinomycetota</taxon>
        <taxon>Actinomycetes</taxon>
        <taxon>Actinomycetales</taxon>
        <taxon>Actinomycetaceae</taxon>
        <taxon>Winkia</taxon>
    </lineage>
</organism>
<evidence type="ECO:0000313" key="2">
    <source>
        <dbReference type="EMBL" id="PKY71971.1"/>
    </source>
</evidence>
<gene>
    <name evidence="2" type="ORF">CYJ19_07085</name>
</gene>
<dbReference type="Proteomes" id="UP000235122">
    <property type="component" value="Unassembled WGS sequence"/>
</dbReference>
<dbReference type="AlphaFoldDB" id="A0A2I1ILG4"/>
<keyword evidence="3" id="KW-1185">Reference proteome</keyword>
<keyword evidence="1" id="KW-0732">Signal</keyword>
<dbReference type="STRING" id="33007.HMPREF3198_00378"/>
<dbReference type="InterPro" id="IPR028082">
    <property type="entry name" value="Peripla_BP_I"/>
</dbReference>
<dbReference type="EMBL" id="PKKO01000004">
    <property type="protein sequence ID" value="PKY71971.1"/>
    <property type="molecule type" value="Genomic_DNA"/>
</dbReference>
<protein>
    <recommendedName>
        <fullName evidence="4">Leucine-binding protein domain-containing protein</fullName>
    </recommendedName>
</protein>
<evidence type="ECO:0008006" key="4">
    <source>
        <dbReference type="Google" id="ProtNLM"/>
    </source>
</evidence>
<dbReference type="RefSeq" id="WP_024331404.1">
    <property type="nucleotide sequence ID" value="NZ_JASOXK010000003.1"/>
</dbReference>
<sequence length="419" mass="43268">MNKKVIAAVGVVIVLAALIAAAVVTSSKGTGHESATQPLEISLSNAPKKIKVGVIVSLTDDPRQGNGYRNAVQGVVVAKERLRAANTEVTLLSANDKGSQEGAKEAVDILKEQGAAAIIVGTSGAHAKYISRQAEKDGIAAIFPYGGSEPAAATSFSMVPDLAEEAKGVRKIIELAGLRQIVVVDAGEGDLGLKFRKVQAAGEADKVQVVHQLAQEAKAGHSIGAAVVVGDPLSQAELIAAFQGEKLNVPIVIPAVTANEAFESKLAEKGSLYANLYGVGIENVDMATLQGGAKGESAATFFTALNQYASDPQIKDSLGKEEFSKAAGRADGISHDGLIAVVAAAGKAGSVDPEDVAKSLNDLELSTEDGLVSGDMSVSNGQIQIADEPKPLVSTVQSPGVRENAPQRLYWFDLTEAQK</sequence>
<feature type="signal peptide" evidence="1">
    <location>
        <begin position="1"/>
        <end position="22"/>
    </location>
</feature>
<reference evidence="2 3" key="1">
    <citation type="submission" date="2017-12" db="EMBL/GenBank/DDBJ databases">
        <title>Phylogenetic diversity of female urinary microbiome.</title>
        <authorList>
            <person name="Thomas-White K."/>
            <person name="Wolfe A.J."/>
        </authorList>
    </citation>
    <scope>NUCLEOTIDE SEQUENCE [LARGE SCALE GENOMIC DNA]</scope>
    <source>
        <strain evidence="2 3">UMB0402</strain>
    </source>
</reference>
<comment type="caution">
    <text evidence="2">The sequence shown here is derived from an EMBL/GenBank/DDBJ whole genome shotgun (WGS) entry which is preliminary data.</text>
</comment>
<dbReference type="SUPFAM" id="SSF53822">
    <property type="entry name" value="Periplasmic binding protein-like I"/>
    <property type="match status" value="1"/>
</dbReference>
<evidence type="ECO:0000313" key="3">
    <source>
        <dbReference type="Proteomes" id="UP000235122"/>
    </source>
</evidence>